<feature type="compositionally biased region" description="Low complexity" evidence="1">
    <location>
        <begin position="113"/>
        <end position="123"/>
    </location>
</feature>
<feature type="region of interest" description="Disordered" evidence="1">
    <location>
        <begin position="165"/>
        <end position="184"/>
    </location>
</feature>
<name>A0A9Q9AYN9_9PEZI</name>
<evidence type="ECO:0000313" key="2">
    <source>
        <dbReference type="EMBL" id="USW54940.1"/>
    </source>
</evidence>
<feature type="compositionally biased region" description="Polar residues" evidence="1">
    <location>
        <begin position="61"/>
        <end position="78"/>
    </location>
</feature>
<dbReference type="Proteomes" id="UP001056384">
    <property type="component" value="Chromosome 7"/>
</dbReference>
<evidence type="ECO:0000256" key="1">
    <source>
        <dbReference type="SAM" id="MobiDB-lite"/>
    </source>
</evidence>
<dbReference type="EMBL" id="CP099424">
    <property type="protein sequence ID" value="USW54940.1"/>
    <property type="molecule type" value="Genomic_DNA"/>
</dbReference>
<gene>
    <name evidence="2" type="ORF">Slin15195_G082590</name>
</gene>
<feature type="region of interest" description="Disordered" evidence="1">
    <location>
        <begin position="61"/>
        <end position="132"/>
    </location>
</feature>
<feature type="compositionally biased region" description="Low complexity" evidence="1">
    <location>
        <begin position="174"/>
        <end position="184"/>
    </location>
</feature>
<reference evidence="2" key="1">
    <citation type="submission" date="2022-06" db="EMBL/GenBank/DDBJ databases">
        <title>Complete genome sequences of two strains of the flax pathogen Septoria linicola.</title>
        <authorList>
            <person name="Lapalu N."/>
            <person name="Simon A."/>
            <person name="Demenou B."/>
            <person name="Paumier D."/>
            <person name="Guillot M.-P."/>
            <person name="Gout L."/>
            <person name="Valade R."/>
        </authorList>
    </citation>
    <scope>NUCLEOTIDE SEQUENCE</scope>
    <source>
        <strain evidence="2">SE15195</strain>
    </source>
</reference>
<organism evidence="2 3">
    <name type="scientific">Septoria linicola</name>
    <dbReference type="NCBI Taxonomy" id="215465"/>
    <lineage>
        <taxon>Eukaryota</taxon>
        <taxon>Fungi</taxon>
        <taxon>Dikarya</taxon>
        <taxon>Ascomycota</taxon>
        <taxon>Pezizomycotina</taxon>
        <taxon>Dothideomycetes</taxon>
        <taxon>Dothideomycetidae</taxon>
        <taxon>Mycosphaerellales</taxon>
        <taxon>Mycosphaerellaceae</taxon>
        <taxon>Septoria</taxon>
    </lineage>
</organism>
<protein>
    <submittedName>
        <fullName evidence="2">Uncharacterized protein</fullName>
    </submittedName>
</protein>
<dbReference type="AlphaFoldDB" id="A0A9Q9AYN9"/>
<sequence>MDKRKREPPAECKRSFSVFNLFKRQKTETPGDALIGFDYESMPYAQTPQLEVPAIKDIPSGQRQHPMQAQASSSSNTLRRSETSDHQGLQDPMLTDLPQDSTPSSEQILAGTSLLPSSLARRPSAGKRSAFMRPFKNLGRMAYANLPDKQECDRGDVERSSLLRHQPGQLEVGPSSQQRQPSSQAIELLRDPEPVPQPPTMEERSNLAAYSRIQSGMQKRSLAMDNLLPSSERHIPGSWAQRRHGVLFRDVDSNVPSALPTAETFSPRLDLTVRPPCMQWASARHPPATQTDLLSDYSNVPATLTSSQSPLFAGQYKEEKSLRERQQSLLQNSYLGSTAPKHYADYRGGLPQSDQPRLVDFARNSGEIGLQQVPAGRQTAAYPPMWLAEDSRHQPGRPTNASSHGIYSQQYTGAGHAAPQYSYSDEEPATLAYAAARAGLHMLYTPSAPRSQPVQEGFRPYQLPAPLNGDGFASQESLIKYMSSAPTDSIKAPAPLPTTNNRGRTTSRARRDLLLPAIEEEGEAAMVQAQYQGYLDQGQVPFSNTNDRTAREESAAETLMSLGSSDVYRTMQQGQRQPVAQASGYGMFNNEPATTATDPGHPSMLFTNSFSTNPFDGGQREVPQQPHFEVARTKPMVLLKEPVDIDWEGMEGGSYKLSGGSYLADDRERSGVGYAGTPRVFR</sequence>
<keyword evidence="3" id="KW-1185">Reference proteome</keyword>
<accession>A0A9Q9AYN9</accession>
<evidence type="ECO:0000313" key="3">
    <source>
        <dbReference type="Proteomes" id="UP001056384"/>
    </source>
</evidence>
<proteinExistence type="predicted"/>
<feature type="compositionally biased region" description="Polar residues" evidence="1">
    <location>
        <begin position="98"/>
        <end position="107"/>
    </location>
</feature>